<dbReference type="KEGG" id="bsan:CHH28_14615"/>
<dbReference type="InterPro" id="IPR053156">
    <property type="entry name" value="T6SS_TssM-like"/>
</dbReference>
<proteinExistence type="predicted"/>
<evidence type="ECO:0000256" key="1">
    <source>
        <dbReference type="SAM" id="MobiDB-lite"/>
    </source>
</evidence>
<dbReference type="Proteomes" id="UP000202440">
    <property type="component" value="Chromosome"/>
</dbReference>
<evidence type="ECO:0000313" key="5">
    <source>
        <dbReference type="Proteomes" id="UP000202440"/>
    </source>
</evidence>
<dbReference type="InterPro" id="IPR025743">
    <property type="entry name" value="TssM1_N"/>
</dbReference>
<evidence type="ECO:0000259" key="3">
    <source>
        <dbReference type="Pfam" id="PF14331"/>
    </source>
</evidence>
<feature type="transmembrane region" description="Helical" evidence="2">
    <location>
        <begin position="46"/>
        <end position="64"/>
    </location>
</feature>
<dbReference type="OrthoDB" id="9758229at2"/>
<dbReference type="Pfam" id="PF14331">
    <property type="entry name" value="IcmF-related_N"/>
    <property type="match status" value="1"/>
</dbReference>
<feature type="domain" description="Type VI secretion system component TssM1 N-terminal" evidence="3">
    <location>
        <begin position="196"/>
        <end position="379"/>
    </location>
</feature>
<accession>A0A222FM23</accession>
<dbReference type="PANTHER" id="PTHR36153">
    <property type="entry name" value="INNER MEMBRANE PROTEIN-RELATED"/>
    <property type="match status" value="1"/>
</dbReference>
<keyword evidence="2" id="KW-0812">Transmembrane</keyword>
<dbReference type="EMBL" id="CP022530">
    <property type="protein sequence ID" value="ASP39830.1"/>
    <property type="molecule type" value="Genomic_DNA"/>
</dbReference>
<dbReference type="RefSeq" id="WP_094061004.1">
    <property type="nucleotide sequence ID" value="NZ_CP022530.1"/>
</dbReference>
<keyword evidence="2" id="KW-0472">Membrane</keyword>
<keyword evidence="2" id="KW-1133">Transmembrane helix</keyword>
<feature type="region of interest" description="Disordered" evidence="1">
    <location>
        <begin position="1364"/>
        <end position="1384"/>
    </location>
</feature>
<evidence type="ECO:0000313" key="4">
    <source>
        <dbReference type="EMBL" id="ASP39830.1"/>
    </source>
</evidence>
<protein>
    <recommendedName>
        <fullName evidence="3">Type VI secretion system component TssM1 N-terminal domain-containing protein</fullName>
    </recommendedName>
</protein>
<dbReference type="PANTHER" id="PTHR36153:SF1">
    <property type="entry name" value="TYPE VI SECRETION SYSTEM COMPONENT TSSM1"/>
    <property type="match status" value="1"/>
</dbReference>
<keyword evidence="5" id="KW-1185">Reference proteome</keyword>
<evidence type="ECO:0000256" key="2">
    <source>
        <dbReference type="SAM" id="Phobius"/>
    </source>
</evidence>
<name>A0A222FM23_9GAMM</name>
<sequence>MGSSWQQTLAQGWQHLVMQTQSLWQALLQRLDPMIVQLEPIWSDPLWQFIGLIIAALLLTWLLFKLGQMLWDVLLSSASAISHALGKPVSWLEKRLQARRQRQQQQQAQQSAKWQWLNKVHIRQGIDVIRYLTTRRDWRYRSQWYLLSGLDDSGKSHWVDSVSHTTRTHLLAREKQLISEGSHWRFFDQGAVIEVENERRFTAIVDLLNFYRPERPIDGVILTLSAPQLLSATEPALQRQLGERLYQQLWDIQQKTGFVVPVYIQLTQCDHVAGFEAFWQARSSGAGSEMFGWSNPYRMDEAFSADWIDEAFTSLVDGVRAGQLAASAAGKDIQDIDAFMLFDRELMQLHAPLRAILTHTFTRSSFQDALPLRGIWLSGLVDDRIALTEDFFTYKLWPEANLAYPLEQRRFSGNRVLRRMQYASLATLLFLCLSLLANTHSLFEYSHKAESLWLQISERDDRYCDALGEHTWWLLDSLSTMSEQPYTLAIPASWGGGQLPELQKAVTQRILPQHLFPGLECRLRVKADALRNDHSKPVERSADLKQAEKRLIDFATALQQYQQAQAAFTHLASPSANNDTGKTLRHLLDYLYDTSIPSTIDFESPLIAAAINDGFYDHNIKQHEILEPERQLNQLNHLATAVHERLLEKTLSPPIPQLQRAFLALSDPDYFHSNKDMDEALDNFESWAEFIQHHWLMSGSHNSPCGRTLEKLTVLTQQLQNAGYPQLLLDATLHHFQAPQCDTYLRQRLEKMHISPIGDMFEYGSSGKLVMTQTLEDWVHELEALQSLPLIAKPAADNEPPASGGSTSDGHSLVVAWHRNTLIEALDAILAYQAFQRQWWPSSTTAEEPFYAAAVDKHLQQMVGALINNSQVFMVQNTSQAVFDSGDAEADLAASVNSFQSANTAIKQLMAVLKQQGDDANLALLKNASQRFARQQLKQLDQLVSNDRLYLPLRSPQWASENFAAALFSYSTAAEMDSYLQNQRQRVSYMATLYAKPLVGFLVDTDGVNSTDTVANRWLDTLRDMQRYQRQEPGNHISELETFAGSELVKLSADDCNQWLQQPITAHRSGGLFAARHYRIEQQVRSYCQQFGKNTVIKRYLALAERFNKELAGQFPFASLDQAGRSDLQPHVLAAFLEDYRAIWAAPVQGKSLLQGLDELVDAQPQLALDSWLDFVKQLDQLALLWQQASDDSGALALGLEVEFAALPQQSLGMRQIVQWTLNSGHESLVFPNGVSQTHWTPGDDLQLRLRWASGSEFRPVRNTEHPVQVDDSQRSAVFSSQGRWGLFEWWQRFASPGKGQAAQLTFEVPVAGQIIKQPHNADDTDQEKTPSSYLSKVNLLVSVSATHKGQKIPVTVPAQLPTLAPGIPGDQSLPGGKNLASTQ</sequence>
<gene>
    <name evidence="4" type="ORF">CHH28_14615</name>
</gene>
<organism evidence="4 5">
    <name type="scientific">Bacterioplanes sanyensis</name>
    <dbReference type="NCBI Taxonomy" id="1249553"/>
    <lineage>
        <taxon>Bacteria</taxon>
        <taxon>Pseudomonadati</taxon>
        <taxon>Pseudomonadota</taxon>
        <taxon>Gammaproteobacteria</taxon>
        <taxon>Oceanospirillales</taxon>
        <taxon>Oceanospirillaceae</taxon>
        <taxon>Bacterioplanes</taxon>
    </lineage>
</organism>
<reference evidence="4 5" key="1">
    <citation type="submission" date="2017-07" db="EMBL/GenBank/DDBJ databases">
        <title>Annotated genome sequence of Bacterioplanes sanyensis isolated from Red Sea.</title>
        <authorList>
            <person name="Rehman Z.U."/>
        </authorList>
    </citation>
    <scope>NUCLEOTIDE SEQUENCE [LARGE SCALE GENOMIC DNA]</scope>
    <source>
        <strain evidence="4 5">NV9</strain>
    </source>
</reference>